<dbReference type="KEGG" id="hra:EI982_14390"/>
<dbReference type="OrthoDB" id="306709at2157"/>
<reference evidence="1 2" key="1">
    <citation type="submission" date="2018-12" db="EMBL/GenBank/DDBJ databases">
        <title>Complete genome sequence of Haloplanus rallus MBLA0036.</title>
        <authorList>
            <person name="Nam Y.-d."/>
            <person name="Kang J."/>
            <person name="Chung W.-H."/>
            <person name="Park Y.S."/>
        </authorList>
    </citation>
    <scope>NUCLEOTIDE SEQUENCE [LARGE SCALE GENOMIC DNA]</scope>
    <source>
        <strain evidence="1 2">MBLA0036</strain>
    </source>
</reference>
<evidence type="ECO:0000313" key="2">
    <source>
        <dbReference type="Proteomes" id="UP000428325"/>
    </source>
</evidence>
<gene>
    <name evidence="1" type="ORF">EI982_14390</name>
</gene>
<dbReference type="EMBL" id="CP034345">
    <property type="protein sequence ID" value="QGX95886.1"/>
    <property type="molecule type" value="Genomic_DNA"/>
</dbReference>
<protein>
    <submittedName>
        <fullName evidence="1">MarR family transcriptional regulator</fullName>
    </submittedName>
</protein>
<dbReference type="Pfam" id="PF20024">
    <property type="entry name" value="DUF6432"/>
    <property type="match status" value="1"/>
</dbReference>
<proteinExistence type="predicted"/>
<dbReference type="RefSeq" id="WP_157690344.1">
    <property type="nucleotide sequence ID" value="NZ_CP034345.1"/>
</dbReference>
<dbReference type="GeneID" id="99243622"/>
<organism evidence="1 2">
    <name type="scientific">Haloplanus rallus</name>
    <dbReference type="NCBI Taxonomy" id="1816183"/>
    <lineage>
        <taxon>Archaea</taxon>
        <taxon>Methanobacteriati</taxon>
        <taxon>Methanobacteriota</taxon>
        <taxon>Stenosarchaea group</taxon>
        <taxon>Halobacteria</taxon>
        <taxon>Halobacteriales</taxon>
        <taxon>Haloferacaceae</taxon>
        <taxon>Haloplanus</taxon>
    </lineage>
</organism>
<dbReference type="AlphaFoldDB" id="A0A6B9F5W0"/>
<keyword evidence="2" id="KW-1185">Reference proteome</keyword>
<evidence type="ECO:0000313" key="1">
    <source>
        <dbReference type="EMBL" id="QGX95886.1"/>
    </source>
</evidence>
<sequence>MKAKREFRDRADVEVAVLDALVDRGEDGMTVFELRAAVEVDIDTLEDALAELKSDSLIVVESNDGRTVVLPDDRVVPDPREAPAEDESLLDAVRDRLGL</sequence>
<dbReference type="Proteomes" id="UP000428325">
    <property type="component" value="Chromosome"/>
</dbReference>
<name>A0A6B9F5W0_9EURY</name>
<accession>A0A6B9F5W0</accession>
<dbReference type="InterPro" id="IPR045490">
    <property type="entry name" value="DUF6432"/>
</dbReference>